<reference evidence="2" key="1">
    <citation type="journal article" date="2014" name="Proc. Natl. Acad. Sci. U.S.A.">
        <title>Extensive sampling of basidiomycete genomes demonstrates inadequacy of the white-rot/brown-rot paradigm for wood decay fungi.</title>
        <authorList>
            <person name="Riley R."/>
            <person name="Salamov A.A."/>
            <person name="Brown D.W."/>
            <person name="Nagy L.G."/>
            <person name="Floudas D."/>
            <person name="Held B.W."/>
            <person name="Levasseur A."/>
            <person name="Lombard V."/>
            <person name="Morin E."/>
            <person name="Otillar R."/>
            <person name="Lindquist E.A."/>
            <person name="Sun H."/>
            <person name="LaButti K.M."/>
            <person name="Schmutz J."/>
            <person name="Jabbour D."/>
            <person name="Luo H."/>
            <person name="Baker S.E."/>
            <person name="Pisabarro A.G."/>
            <person name="Walton J.D."/>
            <person name="Blanchette R.A."/>
            <person name="Henrissat B."/>
            <person name="Martin F."/>
            <person name="Cullen D."/>
            <person name="Hibbett D.S."/>
            <person name="Grigoriev I.V."/>
        </authorList>
    </citation>
    <scope>NUCLEOTIDE SEQUENCE [LARGE SCALE GENOMIC DNA]</scope>
    <source>
        <strain evidence="2">FD-172 SS1</strain>
    </source>
</reference>
<organism evidence="1 2">
    <name type="scientific">Botryobasidium botryosum (strain FD-172 SS1)</name>
    <dbReference type="NCBI Taxonomy" id="930990"/>
    <lineage>
        <taxon>Eukaryota</taxon>
        <taxon>Fungi</taxon>
        <taxon>Dikarya</taxon>
        <taxon>Basidiomycota</taxon>
        <taxon>Agaricomycotina</taxon>
        <taxon>Agaricomycetes</taxon>
        <taxon>Cantharellales</taxon>
        <taxon>Botryobasidiaceae</taxon>
        <taxon>Botryobasidium</taxon>
    </lineage>
</organism>
<dbReference type="AlphaFoldDB" id="A0A067MQ03"/>
<name>A0A067MQ03_BOTB1</name>
<protein>
    <submittedName>
        <fullName evidence="1">Uncharacterized protein</fullName>
    </submittedName>
</protein>
<dbReference type="Gene3D" id="3.80.10.10">
    <property type="entry name" value="Ribonuclease Inhibitor"/>
    <property type="match status" value="1"/>
</dbReference>
<dbReference type="HOGENOM" id="CLU_024199_1_1_1"/>
<evidence type="ECO:0000313" key="1">
    <source>
        <dbReference type="EMBL" id="KDQ17649.1"/>
    </source>
</evidence>
<dbReference type="SUPFAM" id="SSF52047">
    <property type="entry name" value="RNI-like"/>
    <property type="match status" value="1"/>
</dbReference>
<dbReference type="InterPro" id="IPR032675">
    <property type="entry name" value="LRR_dom_sf"/>
</dbReference>
<gene>
    <name evidence="1" type="ORF">BOTBODRAFT_64087</name>
</gene>
<evidence type="ECO:0000313" key="2">
    <source>
        <dbReference type="Proteomes" id="UP000027195"/>
    </source>
</evidence>
<accession>A0A067MQ03</accession>
<sequence length="559" mass="63025">MESTTEHDCFSHLFQSAVSRMIPSVVKLSTGEQSRHGSTQENMNGNYRAYLAAARGEVFRVLNDHAAAYSRSRQNQLAPVYRLRIPDDIFSMIFELAVAEGPWEVPLTIATVCRSWRRIIFAAPRLWTRINGYSAHDFLPRTKSAPLEIKYEGYTKDNQRYPLQEFLSLLIPHSNRWRVLHFTIRCDDVPSFRDLVNITATRLESLTIGTPYWHTAFEETIGLDLFSGNTPRLRDLNLSSVRISALNSPFVSGLVWLRLHNIVFDGSDERLAYQLLHAIGMCPSLKTLYLSMLRATARATAGSRPPTKTPHLPLPYLRTFALHQIPYPCVTRLLLESIQFPPIAQVKLVLPDSGPHEMPSYFPHIPNACLLGSLRIEGIGGPWEVKGWDRDGSELLLVSGCSADDLRHYPMPNVTRLSIGINIRNVDLAEHLATIIQQLPLLTHIWVTCMGYEVSMHGVPDALACPSLRRVYLVDCPIRSTVLQYVQSRLVDSRRPDGSFIDLTLLNCEILDDPTTTPQSSRSSTTAHRALRCSPYKINSPPDYHFPVDKMGGISDSEK</sequence>
<keyword evidence="2" id="KW-1185">Reference proteome</keyword>
<dbReference type="InParanoid" id="A0A067MQ03"/>
<dbReference type="OrthoDB" id="3365698at2759"/>
<dbReference type="Proteomes" id="UP000027195">
    <property type="component" value="Unassembled WGS sequence"/>
</dbReference>
<dbReference type="EMBL" id="KL198023">
    <property type="protein sequence ID" value="KDQ17649.1"/>
    <property type="molecule type" value="Genomic_DNA"/>
</dbReference>
<proteinExistence type="predicted"/>
<dbReference type="Gene3D" id="1.20.1280.50">
    <property type="match status" value="1"/>
</dbReference>